<dbReference type="Gene3D" id="3.30.70.1990">
    <property type="match status" value="1"/>
</dbReference>
<reference evidence="2 3" key="1">
    <citation type="submission" date="2019-03" db="EMBL/GenBank/DDBJ databases">
        <title>Genomic Encyclopedia of Type Strains, Phase IV (KMG-IV): sequencing the most valuable type-strain genomes for metagenomic binning, comparative biology and taxonomic classification.</title>
        <authorList>
            <person name="Goeker M."/>
        </authorList>
    </citation>
    <scope>NUCLEOTIDE SEQUENCE [LARGE SCALE GENOMIC DNA]</scope>
    <source>
        <strain evidence="2 3">DSM 104836</strain>
    </source>
</reference>
<dbReference type="InterPro" id="IPR002937">
    <property type="entry name" value="Amino_oxidase"/>
</dbReference>
<dbReference type="PANTHER" id="PTHR42923">
    <property type="entry name" value="PROTOPORPHYRINOGEN OXIDASE"/>
    <property type="match status" value="1"/>
</dbReference>
<organism evidence="2 3">
    <name type="scientific">Primorskyibacter sedentarius</name>
    <dbReference type="NCBI Taxonomy" id="745311"/>
    <lineage>
        <taxon>Bacteria</taxon>
        <taxon>Pseudomonadati</taxon>
        <taxon>Pseudomonadota</taxon>
        <taxon>Alphaproteobacteria</taxon>
        <taxon>Rhodobacterales</taxon>
        <taxon>Roseobacteraceae</taxon>
        <taxon>Primorskyibacter</taxon>
    </lineage>
</organism>
<dbReference type="GO" id="GO:0016491">
    <property type="term" value="F:oxidoreductase activity"/>
    <property type="evidence" value="ECO:0007669"/>
    <property type="project" value="InterPro"/>
</dbReference>
<dbReference type="Gene3D" id="1.10.405.20">
    <property type="match status" value="1"/>
</dbReference>
<keyword evidence="3" id="KW-1185">Reference proteome</keyword>
<sequence>MPFEARPATPRKVAVIGAGISGMGAAHFLSDTARVTLFEAGPKLGGHARTIVAGRRGDQPVDTGFIVFNYANYPTLKKLFARLDVPVVKSNMSFAASLRDGKIEYGLANMASLFAQRSNLMRPRFIGMVRDIMRFNARALSVATDRTQPLRDFLAQLQTGDWFRDYYLLPLSGAIWSTPTDRILDFPAHALVQFFENHALLSHTGQHQWWTVKGGSVEYVRRLENSLRRRGVSLRPSTFIAGVRRTPLGVEVRAEGGEWERFDDVIFATHSDDTLRLLSDASPDEQAALGAIRYQPNSVTLHADASIMPRRRACWSSWNYAEGASRDFDRIDLTYWMNSLQDIPQDDPVFVTLNSTRPIREELIYDQTTLRHPVFDLAALKAQDEVRRLNGTRNTWFTGAWMRHGFHEDGLKSALDVAQAIRARDAVDQVA</sequence>
<dbReference type="Gene3D" id="3.50.50.60">
    <property type="entry name" value="FAD/NAD(P)-binding domain"/>
    <property type="match status" value="1"/>
</dbReference>
<dbReference type="OrthoDB" id="20837at2"/>
<dbReference type="Pfam" id="PF01593">
    <property type="entry name" value="Amino_oxidase"/>
    <property type="match status" value="1"/>
</dbReference>
<protein>
    <recommendedName>
        <fullName evidence="1">Amine oxidase domain-containing protein</fullName>
    </recommendedName>
</protein>
<comment type="caution">
    <text evidence="2">The sequence shown here is derived from an EMBL/GenBank/DDBJ whole genome shotgun (WGS) entry which is preliminary data.</text>
</comment>
<dbReference type="EMBL" id="SLZU01000002">
    <property type="protein sequence ID" value="TCS66201.1"/>
    <property type="molecule type" value="Genomic_DNA"/>
</dbReference>
<dbReference type="InterPro" id="IPR050464">
    <property type="entry name" value="Zeta_carotene_desat/Oxidored"/>
</dbReference>
<dbReference type="InterPro" id="IPR036188">
    <property type="entry name" value="FAD/NAD-bd_sf"/>
</dbReference>
<dbReference type="Proteomes" id="UP000295696">
    <property type="component" value="Unassembled WGS sequence"/>
</dbReference>
<evidence type="ECO:0000259" key="1">
    <source>
        <dbReference type="Pfam" id="PF01593"/>
    </source>
</evidence>
<dbReference type="AlphaFoldDB" id="A0A4R3JLK4"/>
<name>A0A4R3JLK4_9RHOB</name>
<dbReference type="PANTHER" id="PTHR42923:SF17">
    <property type="entry name" value="AMINE OXIDASE DOMAIN-CONTAINING PROTEIN"/>
    <property type="match status" value="1"/>
</dbReference>
<dbReference type="RefSeq" id="WP_132242081.1">
    <property type="nucleotide sequence ID" value="NZ_SLZU01000002.1"/>
</dbReference>
<proteinExistence type="predicted"/>
<feature type="domain" description="Amine oxidase" evidence="1">
    <location>
        <begin position="20"/>
        <end position="296"/>
    </location>
</feature>
<gene>
    <name evidence="2" type="ORF">EDD52_10215</name>
</gene>
<evidence type="ECO:0000313" key="2">
    <source>
        <dbReference type="EMBL" id="TCS66201.1"/>
    </source>
</evidence>
<dbReference type="SUPFAM" id="SSF51905">
    <property type="entry name" value="FAD/NAD(P)-binding domain"/>
    <property type="match status" value="1"/>
</dbReference>
<accession>A0A4R3JLK4</accession>
<evidence type="ECO:0000313" key="3">
    <source>
        <dbReference type="Proteomes" id="UP000295696"/>
    </source>
</evidence>